<evidence type="ECO:0000256" key="1">
    <source>
        <dbReference type="SAM" id="MobiDB-lite"/>
    </source>
</evidence>
<protein>
    <submittedName>
        <fullName evidence="2">Uncharacterized protein</fullName>
    </submittedName>
</protein>
<proteinExistence type="predicted"/>
<dbReference type="AlphaFoldDB" id="A0A183MJX6"/>
<accession>A0A183MJX6</accession>
<sequence length="109" mass="12917">MLGKHWTAEEIVLQRSNTDFLRYTDKLNQFNITLNNRFQAVQDLLKEEKTTIEDNWKGITEALTSRCQKVLGRNKHHHKEYISIKTLNKIQERKNKKTETDNRESQGTS</sequence>
<feature type="region of interest" description="Disordered" evidence="1">
    <location>
        <begin position="84"/>
        <end position="109"/>
    </location>
</feature>
<dbReference type="STRING" id="48269.A0A183MJX6"/>
<reference evidence="2 3" key="1">
    <citation type="submission" date="2018-11" db="EMBL/GenBank/DDBJ databases">
        <authorList>
            <consortium name="Pathogen Informatics"/>
        </authorList>
    </citation>
    <scope>NUCLEOTIDE SEQUENCE [LARGE SCALE GENOMIC DNA]</scope>
    <source>
        <strain evidence="2 3">Zambia</strain>
    </source>
</reference>
<feature type="compositionally biased region" description="Basic and acidic residues" evidence="1">
    <location>
        <begin position="90"/>
        <end position="109"/>
    </location>
</feature>
<evidence type="ECO:0000313" key="3">
    <source>
        <dbReference type="Proteomes" id="UP000277204"/>
    </source>
</evidence>
<evidence type="ECO:0000313" key="2">
    <source>
        <dbReference type="EMBL" id="VDP20719.1"/>
    </source>
</evidence>
<name>A0A183MJX6_9TREM</name>
<organism evidence="2 3">
    <name type="scientific">Schistosoma margrebowiei</name>
    <dbReference type="NCBI Taxonomy" id="48269"/>
    <lineage>
        <taxon>Eukaryota</taxon>
        <taxon>Metazoa</taxon>
        <taxon>Spiralia</taxon>
        <taxon>Lophotrochozoa</taxon>
        <taxon>Platyhelminthes</taxon>
        <taxon>Trematoda</taxon>
        <taxon>Digenea</taxon>
        <taxon>Strigeidida</taxon>
        <taxon>Schistosomatoidea</taxon>
        <taxon>Schistosomatidae</taxon>
        <taxon>Schistosoma</taxon>
    </lineage>
</organism>
<gene>
    <name evidence="2" type="ORF">SMRZ_LOCUS16351</name>
</gene>
<dbReference type="Proteomes" id="UP000277204">
    <property type="component" value="Unassembled WGS sequence"/>
</dbReference>
<dbReference type="EMBL" id="UZAI01017121">
    <property type="protein sequence ID" value="VDP20719.1"/>
    <property type="molecule type" value="Genomic_DNA"/>
</dbReference>
<keyword evidence="3" id="KW-1185">Reference proteome</keyword>